<evidence type="ECO:0000313" key="1">
    <source>
        <dbReference type="EMBL" id="SDB92415.1"/>
    </source>
</evidence>
<proteinExistence type="predicted"/>
<organism evidence="1 2">
    <name type="scientific">Acinetobacter boissieri</name>
    <dbReference type="NCBI Taxonomy" id="1219383"/>
    <lineage>
        <taxon>Bacteria</taxon>
        <taxon>Pseudomonadati</taxon>
        <taxon>Pseudomonadota</taxon>
        <taxon>Gammaproteobacteria</taxon>
        <taxon>Moraxellales</taxon>
        <taxon>Moraxellaceae</taxon>
        <taxon>Acinetobacter</taxon>
    </lineage>
</organism>
<reference evidence="2" key="1">
    <citation type="submission" date="2016-09" db="EMBL/GenBank/DDBJ databases">
        <authorList>
            <person name="Varghese N."/>
            <person name="Submissions S."/>
        </authorList>
    </citation>
    <scope>NUCLEOTIDE SEQUENCE [LARGE SCALE GENOMIC DNA]</scope>
    <source>
        <strain evidence="2">ANC 4422</strain>
    </source>
</reference>
<dbReference type="AlphaFoldDB" id="A0A1G6HEQ5"/>
<accession>A0A1G6HEQ5</accession>
<protein>
    <submittedName>
        <fullName evidence="1">Uncharacterized protein</fullName>
    </submittedName>
</protein>
<gene>
    <name evidence="1" type="ORF">SAMN05421733_10574</name>
</gene>
<name>A0A1G6HEQ5_9GAMM</name>
<evidence type="ECO:0000313" key="2">
    <source>
        <dbReference type="Proteomes" id="UP000242501"/>
    </source>
</evidence>
<dbReference type="EMBL" id="FMYL01000005">
    <property type="protein sequence ID" value="SDB92415.1"/>
    <property type="molecule type" value="Genomic_DNA"/>
</dbReference>
<sequence>MSGGQVIHMVPPVNQAPRLISVFLQWLGASQEYLLIQNFITGLSLYILL</sequence>
<dbReference type="Proteomes" id="UP000242501">
    <property type="component" value="Unassembled WGS sequence"/>
</dbReference>
<keyword evidence="2" id="KW-1185">Reference proteome</keyword>